<proteinExistence type="predicted"/>
<gene>
    <name evidence="1" type="ORF">AEK19_MT1560</name>
</gene>
<dbReference type="AlphaFoldDB" id="A0A1Y0B2Y2"/>
<accession>A0A1Y0B2Y2</accession>
<evidence type="ECO:0000313" key="1">
    <source>
        <dbReference type="EMBL" id="ART31747.1"/>
    </source>
</evidence>
<organism evidence="1">
    <name type="scientific">Utricularia reniformis</name>
    <dbReference type="NCBI Taxonomy" id="192314"/>
    <lineage>
        <taxon>Eukaryota</taxon>
        <taxon>Viridiplantae</taxon>
        <taxon>Streptophyta</taxon>
        <taxon>Embryophyta</taxon>
        <taxon>Tracheophyta</taxon>
        <taxon>Spermatophyta</taxon>
        <taxon>Magnoliopsida</taxon>
        <taxon>eudicotyledons</taxon>
        <taxon>Gunneridae</taxon>
        <taxon>Pentapetalae</taxon>
        <taxon>asterids</taxon>
        <taxon>lamiids</taxon>
        <taxon>Lamiales</taxon>
        <taxon>Lentibulariaceae</taxon>
        <taxon>Utricularia</taxon>
    </lineage>
</organism>
<sequence length="73" mass="8132">MFINQRKYILHLLSCTGKPTGSSLQYLFPLELNCSSIVACPSGLIILAYQLDFQRAMAAVLSLEVLFVTPIRL</sequence>
<geneLocation type="mitochondrion" evidence="1"/>
<dbReference type="EMBL" id="KY774314">
    <property type="protein sequence ID" value="ART31747.1"/>
    <property type="molecule type" value="Genomic_DNA"/>
</dbReference>
<protein>
    <submittedName>
        <fullName evidence="1">Uncharacterized protein</fullName>
    </submittedName>
</protein>
<name>A0A1Y0B2Y2_9LAMI</name>
<reference evidence="1" key="1">
    <citation type="submission" date="2017-03" db="EMBL/GenBank/DDBJ databases">
        <title>The mitochondrial genome of the carnivorous plant Utricularia reniformis (Lentibulariaceae): structure, comparative analysis and evolutionary landmarks.</title>
        <authorList>
            <person name="Silva S.R."/>
            <person name="Alvarenga D.O."/>
            <person name="Michael T.P."/>
            <person name="Miranda V.F.O."/>
            <person name="Varani A.M."/>
        </authorList>
    </citation>
    <scope>NUCLEOTIDE SEQUENCE</scope>
</reference>
<keyword evidence="1" id="KW-0496">Mitochondrion</keyword>